<dbReference type="SUPFAM" id="SSF160240">
    <property type="entry name" value="Cation efflux protein cytoplasmic domain-like"/>
    <property type="match status" value="1"/>
</dbReference>
<dbReference type="GO" id="GO:0006882">
    <property type="term" value="P:intracellular zinc ion homeostasis"/>
    <property type="evidence" value="ECO:0007669"/>
    <property type="project" value="TreeGrafter"/>
</dbReference>
<feature type="domain" description="Cation efflux protein transmembrane" evidence="8">
    <location>
        <begin position="13"/>
        <end position="206"/>
    </location>
</feature>
<feature type="transmembrane region" description="Helical" evidence="7">
    <location>
        <begin position="161"/>
        <end position="192"/>
    </location>
</feature>
<keyword evidence="4 7" id="KW-0812">Transmembrane</keyword>
<dbReference type="PANTHER" id="PTHR43840">
    <property type="entry name" value="MITOCHONDRIAL METAL TRANSPORTER 1-RELATED"/>
    <property type="match status" value="1"/>
</dbReference>
<gene>
    <name evidence="10" type="ORF">HELGO_WM13530</name>
</gene>
<dbReference type="GO" id="GO:0005886">
    <property type="term" value="C:plasma membrane"/>
    <property type="evidence" value="ECO:0007669"/>
    <property type="project" value="TreeGrafter"/>
</dbReference>
<dbReference type="Pfam" id="PF16916">
    <property type="entry name" value="ZT_dimer"/>
    <property type="match status" value="1"/>
</dbReference>
<dbReference type="SUPFAM" id="SSF161111">
    <property type="entry name" value="Cation efflux protein transmembrane domain-like"/>
    <property type="match status" value="1"/>
</dbReference>
<evidence type="ECO:0000256" key="4">
    <source>
        <dbReference type="ARBA" id="ARBA00022692"/>
    </source>
</evidence>
<feature type="domain" description="Cation efflux protein cytoplasmic" evidence="9">
    <location>
        <begin position="211"/>
        <end position="290"/>
    </location>
</feature>
<dbReference type="Gene3D" id="1.20.1510.10">
    <property type="entry name" value="Cation efflux protein transmembrane domain"/>
    <property type="match status" value="1"/>
</dbReference>
<evidence type="ECO:0000256" key="5">
    <source>
        <dbReference type="ARBA" id="ARBA00022989"/>
    </source>
</evidence>
<proteinExistence type="inferred from homology"/>
<dbReference type="InterPro" id="IPR027470">
    <property type="entry name" value="Cation_efflux_CTD"/>
</dbReference>
<dbReference type="InterPro" id="IPR027469">
    <property type="entry name" value="Cation_efflux_TMD_sf"/>
</dbReference>
<evidence type="ECO:0000313" key="10">
    <source>
        <dbReference type="EMBL" id="CAA6805834.1"/>
    </source>
</evidence>
<dbReference type="InterPro" id="IPR058533">
    <property type="entry name" value="Cation_efflux_TM"/>
</dbReference>
<evidence type="ECO:0000259" key="8">
    <source>
        <dbReference type="Pfam" id="PF01545"/>
    </source>
</evidence>
<evidence type="ECO:0000256" key="2">
    <source>
        <dbReference type="ARBA" id="ARBA00008114"/>
    </source>
</evidence>
<feature type="transmembrane region" description="Helical" evidence="7">
    <location>
        <begin position="38"/>
        <end position="59"/>
    </location>
</feature>
<feature type="transmembrane region" description="Helical" evidence="7">
    <location>
        <begin position="12"/>
        <end position="32"/>
    </location>
</feature>
<dbReference type="Gene3D" id="3.30.70.1350">
    <property type="entry name" value="Cation efflux protein, cytoplasmic domain"/>
    <property type="match status" value="1"/>
</dbReference>
<reference evidence="10" key="1">
    <citation type="submission" date="2020-01" db="EMBL/GenBank/DDBJ databases">
        <authorList>
            <person name="Meier V. D."/>
            <person name="Meier V D."/>
        </authorList>
    </citation>
    <scope>NUCLEOTIDE SEQUENCE</scope>
    <source>
        <strain evidence="10">HLG_WM_MAG_12</strain>
    </source>
</reference>
<dbReference type="InterPro" id="IPR002524">
    <property type="entry name" value="Cation_efflux"/>
</dbReference>
<dbReference type="NCBIfam" id="TIGR01297">
    <property type="entry name" value="CDF"/>
    <property type="match status" value="1"/>
</dbReference>
<dbReference type="GO" id="GO:0015341">
    <property type="term" value="F:zinc efflux antiporter activity"/>
    <property type="evidence" value="ECO:0007669"/>
    <property type="project" value="TreeGrafter"/>
</dbReference>
<dbReference type="AlphaFoldDB" id="A0A6S6SRE2"/>
<protein>
    <submittedName>
        <fullName evidence="10">Cobalt-zinc-cadmium resistance protein</fullName>
    </submittedName>
</protein>
<comment type="subcellular location">
    <subcellularLocation>
        <location evidence="1">Membrane</location>
        <topology evidence="1">Multi-pass membrane protein</topology>
    </subcellularLocation>
</comment>
<name>A0A6S6SRE2_9BACT</name>
<dbReference type="GO" id="GO:0015093">
    <property type="term" value="F:ferrous iron transmembrane transporter activity"/>
    <property type="evidence" value="ECO:0007669"/>
    <property type="project" value="TreeGrafter"/>
</dbReference>
<dbReference type="InterPro" id="IPR050291">
    <property type="entry name" value="CDF_Transporter"/>
</dbReference>
<evidence type="ECO:0000259" key="9">
    <source>
        <dbReference type="Pfam" id="PF16916"/>
    </source>
</evidence>
<keyword evidence="6 7" id="KW-0472">Membrane</keyword>
<dbReference type="Pfam" id="PF01545">
    <property type="entry name" value="Cation_efflux"/>
    <property type="match status" value="1"/>
</dbReference>
<evidence type="ECO:0000256" key="6">
    <source>
        <dbReference type="ARBA" id="ARBA00023136"/>
    </source>
</evidence>
<dbReference type="InterPro" id="IPR036837">
    <property type="entry name" value="Cation_efflux_CTD_sf"/>
</dbReference>
<comment type="similarity">
    <text evidence="2">Belongs to the cation diffusion facilitator (CDF) transporter (TC 2.A.4) family.</text>
</comment>
<evidence type="ECO:0000256" key="3">
    <source>
        <dbReference type="ARBA" id="ARBA00022448"/>
    </source>
</evidence>
<organism evidence="10">
    <name type="scientific">uncultured Campylobacterales bacterium</name>
    <dbReference type="NCBI Taxonomy" id="352960"/>
    <lineage>
        <taxon>Bacteria</taxon>
        <taxon>Pseudomonadati</taxon>
        <taxon>Campylobacterota</taxon>
        <taxon>Epsilonproteobacteria</taxon>
        <taxon>Campylobacterales</taxon>
        <taxon>environmental samples</taxon>
    </lineage>
</organism>
<dbReference type="PANTHER" id="PTHR43840:SF15">
    <property type="entry name" value="MITOCHONDRIAL METAL TRANSPORTER 1-RELATED"/>
    <property type="match status" value="1"/>
</dbReference>
<evidence type="ECO:0000256" key="7">
    <source>
        <dbReference type="SAM" id="Phobius"/>
    </source>
</evidence>
<dbReference type="EMBL" id="CACVAW010000020">
    <property type="protein sequence ID" value="CAA6805834.1"/>
    <property type="molecule type" value="Genomic_DNA"/>
</dbReference>
<keyword evidence="3" id="KW-0813">Transport</keyword>
<accession>A0A6S6SRE2</accession>
<sequence>MIKSDNIPSKATIVSSSVAFILIIIKLTFGIFSGSVALLASAIDSVLDFFVSLFNYFAIKKSVENPDKIFNYGKGKLESLAAFVEGIVIVLSGLYVLYISITKVFNPEELKHLNIAIIVMSISVVITFCLVLYLNSIYKKTKNILIKTDALHYKMDLYTNIAILISLFIVNIFGFVLVDAVLGICIGIYIIYEATKLIKESSLILLDHSLDREMVLKIREIFKSHDELIDFHALATRTSGVMNFVNVDVVFQDTDILLIDAHKVSDEIEESIKNLDKTIKWKINIHLDPYDDED</sequence>
<feature type="transmembrane region" description="Helical" evidence="7">
    <location>
        <begin position="113"/>
        <end position="134"/>
    </location>
</feature>
<feature type="transmembrane region" description="Helical" evidence="7">
    <location>
        <begin position="80"/>
        <end position="101"/>
    </location>
</feature>
<evidence type="ECO:0000256" key="1">
    <source>
        <dbReference type="ARBA" id="ARBA00004141"/>
    </source>
</evidence>
<keyword evidence="5 7" id="KW-1133">Transmembrane helix</keyword>
<dbReference type="GO" id="GO:0015086">
    <property type="term" value="F:cadmium ion transmembrane transporter activity"/>
    <property type="evidence" value="ECO:0007669"/>
    <property type="project" value="TreeGrafter"/>
</dbReference>